<feature type="compositionally biased region" description="Polar residues" evidence="2">
    <location>
        <begin position="226"/>
        <end position="238"/>
    </location>
</feature>
<dbReference type="GO" id="GO:0003676">
    <property type="term" value="F:nucleic acid binding"/>
    <property type="evidence" value="ECO:0007669"/>
    <property type="project" value="InterPro"/>
</dbReference>
<evidence type="ECO:0000259" key="3">
    <source>
        <dbReference type="PROSITE" id="PS50158"/>
    </source>
</evidence>
<dbReference type="Proteomes" id="UP000826195">
    <property type="component" value="Unassembled WGS sequence"/>
</dbReference>
<protein>
    <recommendedName>
        <fullName evidence="3">CCHC-type domain-containing protein</fullName>
    </recommendedName>
</protein>
<dbReference type="Gene3D" id="4.10.60.10">
    <property type="entry name" value="Zinc finger, CCHC-type"/>
    <property type="match status" value="1"/>
</dbReference>
<dbReference type="Pfam" id="PF00098">
    <property type="entry name" value="zf-CCHC"/>
    <property type="match status" value="1"/>
</dbReference>
<dbReference type="InterPro" id="IPR001878">
    <property type="entry name" value="Znf_CCHC"/>
</dbReference>
<feature type="domain" description="CCHC-type" evidence="3">
    <location>
        <begin position="142"/>
        <end position="156"/>
    </location>
</feature>
<keyword evidence="5" id="KW-1185">Reference proteome</keyword>
<comment type="caution">
    <text evidence="4">The sequence shown here is derived from an EMBL/GenBank/DDBJ whole genome shotgun (WGS) entry which is preliminary data.</text>
</comment>
<reference evidence="4 5" key="1">
    <citation type="journal article" date="2021" name="J. Hered.">
        <title>A chromosome-level genome assembly of the parasitoid wasp, Cotesia glomerata (Hymenoptera: Braconidae).</title>
        <authorList>
            <person name="Pinto B.J."/>
            <person name="Weis J.J."/>
            <person name="Gamble T."/>
            <person name="Ode P.J."/>
            <person name="Paul R."/>
            <person name="Zaspel J.M."/>
        </authorList>
    </citation>
    <scope>NUCLEOTIDE SEQUENCE [LARGE SCALE GENOMIC DNA]</scope>
    <source>
        <strain evidence="4">CgM1</strain>
    </source>
</reference>
<dbReference type="AlphaFoldDB" id="A0AAV7J064"/>
<dbReference type="GO" id="GO:0008270">
    <property type="term" value="F:zinc ion binding"/>
    <property type="evidence" value="ECO:0007669"/>
    <property type="project" value="UniProtKB-KW"/>
</dbReference>
<dbReference type="EMBL" id="JAHXZJ010000374">
    <property type="protein sequence ID" value="KAH0561119.1"/>
    <property type="molecule type" value="Genomic_DNA"/>
</dbReference>
<keyword evidence="1" id="KW-0862">Zinc</keyword>
<dbReference type="SUPFAM" id="SSF57756">
    <property type="entry name" value="Retrovirus zinc finger-like domains"/>
    <property type="match status" value="1"/>
</dbReference>
<keyword evidence="1" id="KW-0863">Zinc-finger</keyword>
<organism evidence="4 5">
    <name type="scientific">Cotesia glomerata</name>
    <name type="common">Lepidopteran parasitic wasp</name>
    <name type="synonym">Apanteles glomeratus</name>
    <dbReference type="NCBI Taxonomy" id="32391"/>
    <lineage>
        <taxon>Eukaryota</taxon>
        <taxon>Metazoa</taxon>
        <taxon>Ecdysozoa</taxon>
        <taxon>Arthropoda</taxon>
        <taxon>Hexapoda</taxon>
        <taxon>Insecta</taxon>
        <taxon>Pterygota</taxon>
        <taxon>Neoptera</taxon>
        <taxon>Endopterygota</taxon>
        <taxon>Hymenoptera</taxon>
        <taxon>Apocrita</taxon>
        <taxon>Ichneumonoidea</taxon>
        <taxon>Braconidae</taxon>
        <taxon>Microgastrinae</taxon>
        <taxon>Cotesia</taxon>
    </lineage>
</organism>
<accession>A0AAV7J064</accession>
<evidence type="ECO:0000256" key="1">
    <source>
        <dbReference type="PROSITE-ProRule" id="PRU00047"/>
    </source>
</evidence>
<feature type="region of interest" description="Disordered" evidence="2">
    <location>
        <begin position="156"/>
        <end position="200"/>
    </location>
</feature>
<dbReference type="SMART" id="SM00343">
    <property type="entry name" value="ZnF_C2HC"/>
    <property type="match status" value="1"/>
</dbReference>
<proteinExistence type="predicted"/>
<keyword evidence="1" id="KW-0479">Metal-binding</keyword>
<dbReference type="PROSITE" id="PS50158">
    <property type="entry name" value="ZF_CCHC"/>
    <property type="match status" value="1"/>
</dbReference>
<name>A0AAV7J064_COTGL</name>
<evidence type="ECO:0000256" key="2">
    <source>
        <dbReference type="SAM" id="MobiDB-lite"/>
    </source>
</evidence>
<feature type="compositionally biased region" description="Basic and acidic residues" evidence="2">
    <location>
        <begin position="183"/>
        <end position="198"/>
    </location>
</feature>
<dbReference type="InterPro" id="IPR036875">
    <property type="entry name" value="Znf_CCHC_sf"/>
</dbReference>
<evidence type="ECO:0000313" key="4">
    <source>
        <dbReference type="EMBL" id="KAH0561119.1"/>
    </source>
</evidence>
<sequence length="350" mass="39410">MASMKNYSNALLTEIVPEKDQAIILDAIDGVQIHEYAVVIGTKIGPENLRHLSRISNNRVCIYVATKDIADTLIDIHKTVKPASSITTLRVGLNIPGFQHILSFRRQVYIKPEDVNNIPPLWKIDYDDTTYFIYPSLDAMICFNCKEQGHLARACPTNPNHQGATDSSSQENLPATPLSEESVIPKKPEFPKLPRKLPENNVMMNSSITTSEINAQAHNNKRPRSEGSSQTSLPTQQELFTKPSNVNLKKRAKKVKSRPQFIALPAAIEQVMTSCPTDFPCSFTQLVHFVNDAPKIHSIEEALQKYRLNAAETVVMLQKLYDHLENRQQKFRFTRITTRIEGSVLEDSSS</sequence>
<feature type="region of interest" description="Disordered" evidence="2">
    <location>
        <begin position="217"/>
        <end position="238"/>
    </location>
</feature>
<gene>
    <name evidence="4" type="ORF">KQX54_013300</name>
</gene>
<feature type="compositionally biased region" description="Polar residues" evidence="2">
    <location>
        <begin position="157"/>
        <end position="173"/>
    </location>
</feature>
<evidence type="ECO:0000313" key="5">
    <source>
        <dbReference type="Proteomes" id="UP000826195"/>
    </source>
</evidence>